<comment type="caution">
    <text evidence="11">The sequence shown here is derived from an EMBL/GenBank/DDBJ whole genome shotgun (WGS) entry which is preliminary data.</text>
</comment>
<dbReference type="PANTHER" id="PTHR43806">
    <property type="entry name" value="PEPTIDASE S8"/>
    <property type="match status" value="1"/>
</dbReference>
<keyword evidence="4 7" id="KW-0378">Hydrolase</keyword>
<dbReference type="InterPro" id="IPR023828">
    <property type="entry name" value="Peptidase_S8_Ser-AS"/>
</dbReference>
<evidence type="ECO:0000256" key="4">
    <source>
        <dbReference type="ARBA" id="ARBA00022801"/>
    </source>
</evidence>
<accession>A0A316FFE0</accession>
<evidence type="ECO:0000256" key="3">
    <source>
        <dbReference type="ARBA" id="ARBA00022723"/>
    </source>
</evidence>
<evidence type="ECO:0000256" key="8">
    <source>
        <dbReference type="SAM" id="SignalP"/>
    </source>
</evidence>
<dbReference type="GO" id="GO:0006508">
    <property type="term" value="P:proteolysis"/>
    <property type="evidence" value="ECO:0007669"/>
    <property type="project" value="UniProtKB-KW"/>
</dbReference>
<evidence type="ECO:0000256" key="1">
    <source>
        <dbReference type="ARBA" id="ARBA00011073"/>
    </source>
</evidence>
<sequence>MKNKSAKLFMTTLIAGSISAVLAQSPYDMNKSDSSKQIMSTNKMIAETQGEKRYIIKFKNNSAYAMSAANGEMKVSSQAHQLLNKHGARVQRTLNKQGAMAAMLTEQAKQQLMANSDVEYIEEDPRRHLMAESTPYGIGMVQANQVSDGLTANRKVCIVDTGYDINHEDLISNGVTGDDNDGNGNDTGNWYNDGHGHGTHVAGTISALSGNGKGVVGVNPSGNLGLHIVKVFNDSGSWAYGSDLVAAVNQCVNAGSDVISMSLGGSASSTTERNAFVSALNNDVLSIAAAGNGGNSSLSYPASYDEVVSVAAVDSSGNHASFSQYNSQVEIAAPGVSVNSTLPGNSYASWNGTSMATPHVSGVAALVWSHYTSCSAAQIRSALNATAEDRGSAGRDTRYGWGIVKAKAAYDYLANGCDGDGGGGEPPTGDTELTNGVAETNLSGAQYSEAFFTLDVPAGATDLSFQISGGSGDSDMYVRFGSKPTTSSYDCRPYRNGNNETCSISNVQAGTYYVMLRGYSSFSGVSLVGAFTEPGSGGDGGTFSKSNLSGNSGSWRHYTVDIPSGMSSFTIDMAGGSGDADMYVRRGSQPTTSNYDCRPYRWGNTESCSFNNPASGTWYISVRGYSSYSGVGINAEWKP</sequence>
<dbReference type="PANTHER" id="PTHR43806:SF11">
    <property type="entry name" value="CEREVISIN-RELATED"/>
    <property type="match status" value="1"/>
</dbReference>
<organism evidence="11 12">
    <name type="scientific">Pleionea mediterranea</name>
    <dbReference type="NCBI Taxonomy" id="523701"/>
    <lineage>
        <taxon>Bacteria</taxon>
        <taxon>Pseudomonadati</taxon>
        <taxon>Pseudomonadota</taxon>
        <taxon>Gammaproteobacteria</taxon>
        <taxon>Oceanospirillales</taxon>
        <taxon>Pleioneaceae</taxon>
        <taxon>Pleionea</taxon>
    </lineage>
</organism>
<dbReference type="Proteomes" id="UP000245790">
    <property type="component" value="Unassembled WGS sequence"/>
</dbReference>
<evidence type="ECO:0000256" key="7">
    <source>
        <dbReference type="PROSITE-ProRule" id="PRU01240"/>
    </source>
</evidence>
<protein>
    <submittedName>
        <fullName evidence="11">Serine protease</fullName>
    </submittedName>
</protein>
<dbReference type="InterPro" id="IPR036852">
    <property type="entry name" value="Peptidase_S8/S53_dom_sf"/>
</dbReference>
<dbReference type="InterPro" id="IPR050131">
    <property type="entry name" value="Peptidase_S8_subtilisin-like"/>
</dbReference>
<dbReference type="AlphaFoldDB" id="A0A316FFE0"/>
<dbReference type="Pfam" id="PF04151">
    <property type="entry name" value="PPC"/>
    <property type="match status" value="2"/>
</dbReference>
<dbReference type="Gene3D" id="3.40.50.200">
    <property type="entry name" value="Peptidase S8/S53 domain"/>
    <property type="match status" value="1"/>
</dbReference>
<dbReference type="CDD" id="cd07477">
    <property type="entry name" value="Peptidases_S8_Subtilisin_subset"/>
    <property type="match status" value="1"/>
</dbReference>
<dbReference type="SUPFAM" id="SSF52743">
    <property type="entry name" value="Subtilisin-like"/>
    <property type="match status" value="1"/>
</dbReference>
<dbReference type="PROSITE" id="PS00137">
    <property type="entry name" value="SUBTILASE_HIS"/>
    <property type="match status" value="1"/>
</dbReference>
<feature type="domain" description="Peptidase C-terminal archaeal/bacterial" evidence="10">
    <location>
        <begin position="450"/>
        <end position="518"/>
    </location>
</feature>
<dbReference type="GO" id="GO:0005615">
    <property type="term" value="C:extracellular space"/>
    <property type="evidence" value="ECO:0007669"/>
    <property type="project" value="TreeGrafter"/>
</dbReference>
<evidence type="ECO:0000313" key="12">
    <source>
        <dbReference type="Proteomes" id="UP000245790"/>
    </source>
</evidence>
<dbReference type="RefSeq" id="WP_170115271.1">
    <property type="nucleotide sequence ID" value="NZ_QGGU01000012.1"/>
</dbReference>
<feature type="domain" description="Peptidase S8/S53" evidence="9">
    <location>
        <begin position="154"/>
        <end position="402"/>
    </location>
</feature>
<comment type="similarity">
    <text evidence="1 7">Belongs to the peptidase S8 family.</text>
</comment>
<dbReference type="GO" id="GO:0046872">
    <property type="term" value="F:metal ion binding"/>
    <property type="evidence" value="ECO:0007669"/>
    <property type="project" value="UniProtKB-KW"/>
</dbReference>
<dbReference type="InterPro" id="IPR000209">
    <property type="entry name" value="Peptidase_S8/S53_dom"/>
</dbReference>
<dbReference type="PROSITE" id="PS51892">
    <property type="entry name" value="SUBTILASE"/>
    <property type="match status" value="1"/>
</dbReference>
<feature type="active site" description="Charge relay system" evidence="7">
    <location>
        <position position="197"/>
    </location>
</feature>
<gene>
    <name evidence="11" type="ORF">C8D97_11218</name>
</gene>
<keyword evidence="6" id="KW-0865">Zymogen</keyword>
<keyword evidence="8" id="KW-0732">Signal</keyword>
<evidence type="ECO:0000256" key="2">
    <source>
        <dbReference type="ARBA" id="ARBA00022670"/>
    </source>
</evidence>
<feature type="active site" description="Charge relay system" evidence="7">
    <location>
        <position position="160"/>
    </location>
</feature>
<dbReference type="PRINTS" id="PR00723">
    <property type="entry name" value="SUBTILISIN"/>
</dbReference>
<dbReference type="InterPro" id="IPR007280">
    <property type="entry name" value="Peptidase_C_arc/bac"/>
</dbReference>
<evidence type="ECO:0000313" key="11">
    <source>
        <dbReference type="EMBL" id="PWK46782.1"/>
    </source>
</evidence>
<dbReference type="InterPro" id="IPR034202">
    <property type="entry name" value="Subtilisin_Carlsberg-like"/>
</dbReference>
<proteinExistence type="inferred from homology"/>
<dbReference type="InterPro" id="IPR037045">
    <property type="entry name" value="S8pro/Inhibitor_I9_sf"/>
</dbReference>
<dbReference type="Gene3D" id="3.30.70.80">
    <property type="entry name" value="Peptidase S8 propeptide/proteinase inhibitor I9"/>
    <property type="match status" value="1"/>
</dbReference>
<evidence type="ECO:0000256" key="5">
    <source>
        <dbReference type="ARBA" id="ARBA00022825"/>
    </source>
</evidence>
<dbReference type="PROSITE" id="PS00138">
    <property type="entry name" value="SUBTILASE_SER"/>
    <property type="match status" value="1"/>
</dbReference>
<dbReference type="EMBL" id="QGGU01000012">
    <property type="protein sequence ID" value="PWK46782.1"/>
    <property type="molecule type" value="Genomic_DNA"/>
</dbReference>
<keyword evidence="2 7" id="KW-0645">Protease</keyword>
<evidence type="ECO:0000259" key="9">
    <source>
        <dbReference type="Pfam" id="PF00082"/>
    </source>
</evidence>
<feature type="signal peptide" evidence="8">
    <location>
        <begin position="1"/>
        <end position="23"/>
    </location>
</feature>
<dbReference type="Pfam" id="PF00082">
    <property type="entry name" value="Peptidase_S8"/>
    <property type="match status" value="1"/>
</dbReference>
<dbReference type="GO" id="GO:0004252">
    <property type="term" value="F:serine-type endopeptidase activity"/>
    <property type="evidence" value="ECO:0007669"/>
    <property type="project" value="UniProtKB-UniRule"/>
</dbReference>
<reference evidence="11 12" key="1">
    <citation type="submission" date="2018-05" db="EMBL/GenBank/DDBJ databases">
        <title>Genomic Encyclopedia of Type Strains, Phase IV (KMG-IV): sequencing the most valuable type-strain genomes for metagenomic binning, comparative biology and taxonomic classification.</title>
        <authorList>
            <person name="Goeker M."/>
        </authorList>
    </citation>
    <scope>NUCLEOTIDE SEQUENCE [LARGE SCALE GENOMIC DNA]</scope>
    <source>
        <strain evidence="11 12">DSM 25350</strain>
    </source>
</reference>
<dbReference type="SUPFAM" id="SSF54897">
    <property type="entry name" value="Protease propeptides/inhibitors"/>
    <property type="match status" value="1"/>
</dbReference>
<name>A0A316FFE0_9GAMM</name>
<keyword evidence="5 7" id="KW-0720">Serine protease</keyword>
<feature type="domain" description="Peptidase C-terminal archaeal/bacterial" evidence="10">
    <location>
        <begin position="558"/>
        <end position="624"/>
    </location>
</feature>
<dbReference type="InterPro" id="IPR015500">
    <property type="entry name" value="Peptidase_S8_subtilisin-rel"/>
</dbReference>
<keyword evidence="12" id="KW-1185">Reference proteome</keyword>
<feature type="active site" description="Charge relay system" evidence="7">
    <location>
        <position position="354"/>
    </location>
</feature>
<dbReference type="FunFam" id="2.60.120.380:FF:000013">
    <property type="entry name" value="Alkaline serine protease"/>
    <property type="match status" value="1"/>
</dbReference>
<dbReference type="Gene3D" id="2.60.120.380">
    <property type="match status" value="2"/>
</dbReference>
<evidence type="ECO:0000256" key="6">
    <source>
        <dbReference type="ARBA" id="ARBA00023145"/>
    </source>
</evidence>
<dbReference type="InterPro" id="IPR022398">
    <property type="entry name" value="Peptidase_S8_His-AS"/>
</dbReference>
<feature type="chain" id="PRO_5016308225" evidence="8">
    <location>
        <begin position="24"/>
        <end position="639"/>
    </location>
</feature>
<keyword evidence="3" id="KW-0479">Metal-binding</keyword>
<evidence type="ECO:0000259" key="10">
    <source>
        <dbReference type="Pfam" id="PF04151"/>
    </source>
</evidence>